<dbReference type="SUPFAM" id="SSF53098">
    <property type="entry name" value="Ribonuclease H-like"/>
    <property type="match status" value="1"/>
</dbReference>
<sequence>MATTTRNLSSSPQLASRLVDLSVADSRSVSPPISPVVRNSTQIRRNITTRLNQLIRDFPSLVSILELISALETPRDDFVDPNVSEYSDFPRDLEYFQDRIDIIDQQLIKWDEIIEELSLVDIEASVLEEGIKRKYFEDHQLDTNLGKFRHLCRSGLLHSRRLKLVIPEQRSSSLTTCISPTSRRQSPVMHRAFTPDQQFPPDELPEPQFPRQSAFRSTRDPQVQNEPSFHPVQNSALNSFLNRPYPIRPSPPEQPWNPKMVKLPKFDEIPKFDGGLTSFKPFWDYFEPRIHAVEAPAYEKMIRLQHALKDGAAAYIVDNRERTREDYESVITILTTRYLNRSKIEDFLEFELLAIPSPTHNSSRSLLEFADRIDTFRSRFKHNNSEIPRTIVKKLFLKLDTKTREHATLRSSVKGYDLHNINDFLTFLYELALEMEQWQLSSDNVSQKPQVPNHPVSRPKGDIVRPPRIERPPASNVVLSCPFCSETHKASECPKFKSYSERIESLKSQRRCYRCFSPDHMITRCHRTFICGKCRRNHQTFMCSPPKGSSNSTPLGNIDSGVEPSSPALVFAITNNGQFDCQGETQDTTSQLPVKYCCFSANAEIPQSKVAPHPVHVFIDCGSDLNLIKKSTALLLNPRLKLNGNLNIGTLNGSIGSKTSRLTVLFTPGAQDSSNLPPIPSKPVEIVLNVVDDKFFDKLKGPKFSKSVDTLLGVQAMTKLNMTVTDSRSPSGYTLVKSSLGYFEAGAPLSYEPVHPSHTLQAHVLFLQNQSRPDPFESIQDFDLVRYSNWTDSMGITKEDSLSKRESDLKTLEFVLKNTTQDPQTGRYSVPLPFKHEKTPLVLPDYKKCRARLSGIIRQLQKDPKLLAHYHKNFVDQESNGIIEKCSVFEYTKGKTRYIPHLPVARPDHPTTPVRNVFDASSKDESDQSLNSMLNQGLTLLPDLPSTILSVRKSKYLAIADLEKAFLMLDIHPEYRDYVRFLWVKDPSRPPTQDNLQAYRFRRVTFGLVCSPALLGAVLHHHILKNSDILGQEMTESILKTLYVDNMFIQADNPDLVSDTCQKLKKIFSDSAMNLREFASNIPDFVDSFPPHDLASGVLQKILGMGWNTLTDQLSLTPKEPKKLEIKCDPLQFQMRNYDPNGLISPAILPIKRINQELSQIPNGWKSELSEEIKLRLQTIVDGWSVEKILVDRYFGPPPYSLHAFSDACSYGIGACIYISSVDQSFPPALVYAKANVKPSNITQSIPNLELLSTETAVLLMSNVSKTLYPHVEKHFVWSDSEIALKKIENRDNRERFVANRIKSIYSHVPDGTIFRHVPGEQNPADVASRGVPLNELRTLDIWWHGPSFLRDEAYKPSMAFVLKNSGATVDYEADCFHVSEEVSETQSLWQLFFSQFPQGCIEDFCKSHEFFVTLSSELNQLNGWLEKAIRLEQERSPPSSSQIKNWRLRKDSLNLWHIDGRIVNSNFGFRRKNPYFISQKSSLIPLVIRKLHECHGHMNSSSTLQILREYFWFPQSRKIITSLIIKACPNCALDRKTFTPPCYLPKLPETRTQFDFVFQDVGVDLIGPIATQEGPIHIILWTCLTSRGVFLDTLYPASAKSFLNCLDKLKAIYGLPSSILSDHASYFELARKAIMIAQNEGLVVEEFCQNQKIRWNFTVSRAPWQGGAYERLVALVKQLLTKKFIISRLKAKSELKTALPHIATVINCRPLTIVNSKSPIILTPMNMLCPLRQPLSLPRFELDEVYTPSPHDSPETLAQTFAKTQNFVAKVKAVWNDMYLETLITQKSKNSVVAPPEFVKGDLVVFSSDKPHGPKYEIARVDRVRSKDQVPVEVVLETDAKKTVSRHPRSVKMLFPVKKLSQKETKDVARPPETPSSGSNTPGPECHDSVKNSQELA</sequence>
<dbReference type="InterPro" id="IPR008042">
    <property type="entry name" value="Retrotrans_Pao"/>
</dbReference>
<dbReference type="PROSITE" id="PS50994">
    <property type="entry name" value="INTEGRASE"/>
    <property type="match status" value="1"/>
</dbReference>
<reference evidence="3" key="1">
    <citation type="submission" date="2016-11" db="UniProtKB">
        <authorList>
            <consortium name="WormBaseParasite"/>
        </authorList>
    </citation>
    <scope>IDENTIFICATION</scope>
</reference>
<dbReference type="GO" id="GO:0042575">
    <property type="term" value="C:DNA polymerase complex"/>
    <property type="evidence" value="ECO:0007669"/>
    <property type="project" value="UniProtKB-ARBA"/>
</dbReference>
<dbReference type="Pfam" id="PF03564">
    <property type="entry name" value="DUF1759"/>
    <property type="match status" value="1"/>
</dbReference>
<dbReference type="Proteomes" id="UP000095284">
    <property type="component" value="Unplaced"/>
</dbReference>
<dbReference type="InterPro" id="IPR036397">
    <property type="entry name" value="RNaseH_sf"/>
</dbReference>
<dbReference type="InterPro" id="IPR012337">
    <property type="entry name" value="RNaseH-like_sf"/>
</dbReference>
<feature type="region of interest" description="Disordered" evidence="1">
    <location>
        <begin position="444"/>
        <end position="469"/>
    </location>
</feature>
<dbReference type="GO" id="GO:0015074">
    <property type="term" value="P:DNA integration"/>
    <property type="evidence" value="ECO:0007669"/>
    <property type="project" value="InterPro"/>
</dbReference>
<dbReference type="InterPro" id="IPR041588">
    <property type="entry name" value="Integrase_H2C2"/>
</dbReference>
<dbReference type="Gene3D" id="3.30.70.270">
    <property type="match status" value="1"/>
</dbReference>
<name>A0A1I7RIE8_BURXY</name>
<dbReference type="Gene3D" id="3.10.10.10">
    <property type="entry name" value="HIV Type 1 Reverse Transcriptase, subunit A, domain 1"/>
    <property type="match status" value="1"/>
</dbReference>
<feature type="compositionally biased region" description="Basic and acidic residues" evidence="1">
    <location>
        <begin position="1862"/>
        <end position="1871"/>
    </location>
</feature>
<organism evidence="2 3">
    <name type="scientific">Bursaphelenchus xylophilus</name>
    <name type="common">Pinewood nematode worm</name>
    <name type="synonym">Aphelenchoides xylophilus</name>
    <dbReference type="NCBI Taxonomy" id="6326"/>
    <lineage>
        <taxon>Eukaryota</taxon>
        <taxon>Metazoa</taxon>
        <taxon>Ecdysozoa</taxon>
        <taxon>Nematoda</taxon>
        <taxon>Chromadorea</taxon>
        <taxon>Rhabditida</taxon>
        <taxon>Tylenchina</taxon>
        <taxon>Tylenchomorpha</taxon>
        <taxon>Aphelenchoidea</taxon>
        <taxon>Aphelenchoididae</taxon>
        <taxon>Bursaphelenchus</taxon>
    </lineage>
</organism>
<dbReference type="Gene3D" id="3.30.420.10">
    <property type="entry name" value="Ribonuclease H-like superfamily/Ribonuclease H"/>
    <property type="match status" value="1"/>
</dbReference>
<dbReference type="PANTHER" id="PTHR47331:SF5">
    <property type="entry name" value="RIBONUCLEASE H"/>
    <property type="match status" value="1"/>
</dbReference>
<proteinExistence type="predicted"/>
<dbReference type="Gene3D" id="1.10.340.70">
    <property type="match status" value="1"/>
</dbReference>
<feature type="region of interest" description="Disordered" evidence="1">
    <location>
        <begin position="1856"/>
        <end position="1898"/>
    </location>
</feature>
<dbReference type="InterPro" id="IPR043128">
    <property type="entry name" value="Rev_trsase/Diguanyl_cyclase"/>
</dbReference>
<dbReference type="Pfam" id="PF05380">
    <property type="entry name" value="Peptidase_A17"/>
    <property type="match status" value="1"/>
</dbReference>
<feature type="compositionally biased region" description="Basic and acidic residues" evidence="1">
    <location>
        <begin position="459"/>
        <end position="469"/>
    </location>
</feature>
<dbReference type="GO" id="GO:0003676">
    <property type="term" value="F:nucleic acid binding"/>
    <property type="evidence" value="ECO:0007669"/>
    <property type="project" value="InterPro"/>
</dbReference>
<dbReference type="eggNOG" id="KOG0017">
    <property type="taxonomic scope" value="Eukaryota"/>
</dbReference>
<dbReference type="PANTHER" id="PTHR47331">
    <property type="entry name" value="PHD-TYPE DOMAIN-CONTAINING PROTEIN"/>
    <property type="match status" value="1"/>
</dbReference>
<protein>
    <submittedName>
        <fullName evidence="3">Integrase catalytic domain-containing protein</fullName>
    </submittedName>
</protein>
<evidence type="ECO:0000256" key="1">
    <source>
        <dbReference type="SAM" id="MobiDB-lite"/>
    </source>
</evidence>
<dbReference type="InterPro" id="IPR043502">
    <property type="entry name" value="DNA/RNA_pol_sf"/>
</dbReference>
<accession>A0A1I7RIE8</accession>
<dbReference type="SUPFAM" id="SSF56672">
    <property type="entry name" value="DNA/RNA polymerases"/>
    <property type="match status" value="1"/>
</dbReference>
<dbReference type="InterPro" id="IPR005312">
    <property type="entry name" value="DUF1759"/>
</dbReference>
<dbReference type="InterPro" id="IPR001584">
    <property type="entry name" value="Integrase_cat-core"/>
</dbReference>
<dbReference type="WBParaSite" id="BXY_0047800.1">
    <property type="protein sequence ID" value="BXY_0047800.1"/>
    <property type="gene ID" value="BXY_0047800"/>
</dbReference>
<evidence type="ECO:0000313" key="3">
    <source>
        <dbReference type="WBParaSite" id="BXY_0047800.1"/>
    </source>
</evidence>
<evidence type="ECO:0000313" key="2">
    <source>
        <dbReference type="Proteomes" id="UP000095284"/>
    </source>
</evidence>
<dbReference type="Pfam" id="PF17921">
    <property type="entry name" value="Integrase_H2C2"/>
    <property type="match status" value="1"/>
</dbReference>